<dbReference type="OrthoDB" id="383937at2"/>
<dbReference type="PANTHER" id="PTHR43649">
    <property type="entry name" value="ARABINOSE-BINDING PROTEIN-RELATED"/>
    <property type="match status" value="1"/>
</dbReference>
<evidence type="ECO:0000313" key="2">
    <source>
        <dbReference type="EMBL" id="EGC03243.1"/>
    </source>
</evidence>
<dbReference type="RefSeq" id="WP_002849494.1">
    <property type="nucleotide sequence ID" value="NZ_ADKM02000075.1"/>
</dbReference>
<reference evidence="2 3" key="1">
    <citation type="submission" date="2011-02" db="EMBL/GenBank/DDBJ databases">
        <authorList>
            <person name="Nelson K.E."/>
            <person name="Sutton G."/>
            <person name="Torralba M."/>
            <person name="Durkin S."/>
            <person name="Harkins D."/>
            <person name="Montgomery R."/>
            <person name="Ziemer C."/>
            <person name="Klaassens E."/>
            <person name="Ocuiv P."/>
            <person name="Morrison M."/>
        </authorList>
    </citation>
    <scope>NUCLEOTIDE SEQUENCE [LARGE SCALE GENOMIC DNA]</scope>
    <source>
        <strain evidence="2 3">8</strain>
    </source>
</reference>
<proteinExistence type="predicted"/>
<dbReference type="InterPro" id="IPR006059">
    <property type="entry name" value="SBP"/>
</dbReference>
<name>E9SC76_RUMAL</name>
<evidence type="ECO:0000256" key="1">
    <source>
        <dbReference type="SAM" id="SignalP"/>
    </source>
</evidence>
<feature type="signal peptide" evidence="1">
    <location>
        <begin position="1"/>
        <end position="24"/>
    </location>
</feature>
<feature type="chain" id="PRO_5039031155" evidence="1">
    <location>
        <begin position="25"/>
        <end position="471"/>
    </location>
</feature>
<keyword evidence="3" id="KW-1185">Reference proteome</keyword>
<sequence length="471" mass="53141">MNKLKKMLALTVAMLSAVSICSCSSTGDGDSEAPVTTVEKVEVEDTEEIENIADDAQKEIIWMGTYDLNPNEKRGEDKSVEMTLFNNKGGSVKWSQVSDSEKFDKLASAIMSQQDVPDIFKYEWMAFPAQVLKDMYQPIDDLVDFDAPLWADTKVSADQFVMNGKHYVAPISTTVGTMMMYDNAVIQSNGLADPYEEYLEGNWNWDTWVSMMEEFCEGSTEENPRYGINGWFQTQIIQQTGKTMVNYEDGKFVSNLNDPDIERAENMLYDIGKKGYVNGNWLGNAKQALKDGNVLFYCMGTWAMTGNNGPSEGDDWGVVPVPSDPQNDEKVMTADMLAYMWVRGSTANDAVKTWFECCRMANTDEEYKENGKQKFLNANPCWTEEMYDTFMEASSTENKFMFDYGYGISSMLSDDGASADGSCVTRKLYEYTNKEDDNGKQYSWTELREMYSATVDSELKTINDAVAAYTK</sequence>
<dbReference type="InterPro" id="IPR050490">
    <property type="entry name" value="Bact_solute-bd_prot1"/>
</dbReference>
<dbReference type="STRING" id="246199.CUS_6893"/>
<dbReference type="PANTHER" id="PTHR43649:SF12">
    <property type="entry name" value="DIACETYLCHITOBIOSE BINDING PROTEIN DASA"/>
    <property type="match status" value="1"/>
</dbReference>
<dbReference type="EMBL" id="ADKM02000075">
    <property type="protein sequence ID" value="EGC03243.1"/>
    <property type="molecule type" value="Genomic_DNA"/>
</dbReference>
<dbReference type="Pfam" id="PF13416">
    <property type="entry name" value="SBP_bac_8"/>
    <property type="match status" value="1"/>
</dbReference>
<dbReference type="eggNOG" id="COG1653">
    <property type="taxonomic scope" value="Bacteria"/>
</dbReference>
<protein>
    <submittedName>
        <fullName evidence="2">ABC transporter, solute-binding protein</fullName>
    </submittedName>
</protein>
<comment type="caution">
    <text evidence="2">The sequence shown here is derived from an EMBL/GenBank/DDBJ whole genome shotgun (WGS) entry which is preliminary data.</text>
</comment>
<dbReference type="SUPFAM" id="SSF53850">
    <property type="entry name" value="Periplasmic binding protein-like II"/>
    <property type="match status" value="1"/>
</dbReference>
<accession>E9SC76</accession>
<evidence type="ECO:0000313" key="3">
    <source>
        <dbReference type="Proteomes" id="UP000004259"/>
    </source>
</evidence>
<organism evidence="2 3">
    <name type="scientific">Ruminococcus albus 8</name>
    <dbReference type="NCBI Taxonomy" id="246199"/>
    <lineage>
        <taxon>Bacteria</taxon>
        <taxon>Bacillati</taxon>
        <taxon>Bacillota</taxon>
        <taxon>Clostridia</taxon>
        <taxon>Eubacteriales</taxon>
        <taxon>Oscillospiraceae</taxon>
        <taxon>Ruminococcus</taxon>
    </lineage>
</organism>
<dbReference type="Proteomes" id="UP000004259">
    <property type="component" value="Unassembled WGS sequence"/>
</dbReference>
<keyword evidence="1" id="KW-0732">Signal</keyword>
<gene>
    <name evidence="2" type="ORF">CUS_6893</name>
</gene>
<dbReference type="PROSITE" id="PS51257">
    <property type="entry name" value="PROKAR_LIPOPROTEIN"/>
    <property type="match status" value="1"/>
</dbReference>
<dbReference type="Gene3D" id="3.40.190.10">
    <property type="entry name" value="Periplasmic binding protein-like II"/>
    <property type="match status" value="1"/>
</dbReference>
<dbReference type="AlphaFoldDB" id="E9SC76"/>